<comment type="similarity">
    <text evidence="1">Belongs to the shikimate kinase family.</text>
</comment>
<gene>
    <name evidence="2" type="primary">aroL</name>
    <name evidence="1" type="synonym">aroK</name>
    <name evidence="2" type="ordered locus">BN4_10798</name>
</gene>
<dbReference type="KEGG" id="dpi:BN4_10798"/>
<comment type="caution">
    <text evidence="1">Lacks conserved residue(s) required for the propagation of feature annotation.</text>
</comment>
<protein>
    <recommendedName>
        <fullName evidence="1">Shikimate kinase</fullName>
        <shortName evidence="1">SK</shortName>
        <ecNumber evidence="1">2.7.1.71</ecNumber>
    </recommendedName>
</protein>
<dbReference type="GO" id="GO:0009073">
    <property type="term" value="P:aromatic amino acid family biosynthetic process"/>
    <property type="evidence" value="ECO:0007669"/>
    <property type="project" value="UniProtKB-KW"/>
</dbReference>
<dbReference type="Proteomes" id="UP000011724">
    <property type="component" value="Chromosome"/>
</dbReference>
<dbReference type="GO" id="GO:0005829">
    <property type="term" value="C:cytosol"/>
    <property type="evidence" value="ECO:0007669"/>
    <property type="project" value="TreeGrafter"/>
</dbReference>
<evidence type="ECO:0000256" key="1">
    <source>
        <dbReference type="HAMAP-Rule" id="MF_00109"/>
    </source>
</evidence>
<dbReference type="SUPFAM" id="SSF52540">
    <property type="entry name" value="P-loop containing nucleoside triphosphate hydrolases"/>
    <property type="match status" value="1"/>
</dbReference>
<keyword evidence="1" id="KW-0479">Metal-binding</keyword>
<name>M1WLK8_PSEP2</name>
<comment type="subcellular location">
    <subcellularLocation>
        <location evidence="1">Cytoplasm</location>
    </subcellularLocation>
</comment>
<feature type="binding site" evidence="1">
    <location>
        <position position="60"/>
    </location>
    <ligand>
        <name>substrate</name>
    </ligand>
</feature>
<keyword evidence="3" id="KW-1185">Reference proteome</keyword>
<comment type="pathway">
    <text evidence="1">Metabolic intermediate biosynthesis; chorismate biosynthesis; chorismate from D-erythrose 4-phosphate and phosphoenolpyruvate: step 5/7.</text>
</comment>
<accession>M1WLK8</accession>
<dbReference type="eggNOG" id="COG0703">
    <property type="taxonomic scope" value="Bacteria"/>
</dbReference>
<feature type="binding site" evidence="1">
    <location>
        <position position="36"/>
    </location>
    <ligand>
        <name>substrate</name>
    </ligand>
</feature>
<dbReference type="GO" id="GO:0005524">
    <property type="term" value="F:ATP binding"/>
    <property type="evidence" value="ECO:0007669"/>
    <property type="project" value="UniProtKB-UniRule"/>
</dbReference>
<feature type="binding site" evidence="1">
    <location>
        <position position="141"/>
    </location>
    <ligand>
        <name>substrate</name>
    </ligand>
</feature>
<dbReference type="GO" id="GO:0004765">
    <property type="term" value="F:shikimate kinase activity"/>
    <property type="evidence" value="ECO:0007669"/>
    <property type="project" value="UniProtKB-UniRule"/>
</dbReference>
<dbReference type="CDD" id="cd00464">
    <property type="entry name" value="SK"/>
    <property type="match status" value="1"/>
</dbReference>
<keyword evidence="1" id="KW-0028">Amino-acid biosynthesis</keyword>
<keyword evidence="1" id="KW-0460">Magnesium</keyword>
<comment type="catalytic activity">
    <reaction evidence="1">
        <text>shikimate + ATP = 3-phosphoshikimate + ADP + H(+)</text>
        <dbReference type="Rhea" id="RHEA:13121"/>
        <dbReference type="ChEBI" id="CHEBI:15378"/>
        <dbReference type="ChEBI" id="CHEBI:30616"/>
        <dbReference type="ChEBI" id="CHEBI:36208"/>
        <dbReference type="ChEBI" id="CHEBI:145989"/>
        <dbReference type="ChEBI" id="CHEBI:456216"/>
        <dbReference type="EC" id="2.7.1.71"/>
    </reaction>
</comment>
<keyword evidence="1" id="KW-0963">Cytoplasm</keyword>
<dbReference type="AlphaFoldDB" id="M1WLK8"/>
<feature type="binding site" evidence="1">
    <location>
        <position position="82"/>
    </location>
    <ligand>
        <name>substrate</name>
    </ligand>
</feature>
<evidence type="ECO:0000313" key="2">
    <source>
        <dbReference type="EMBL" id="CCH48035.1"/>
    </source>
</evidence>
<dbReference type="HAMAP" id="MF_00109">
    <property type="entry name" value="Shikimate_kinase"/>
    <property type="match status" value="1"/>
</dbReference>
<feature type="binding site" evidence="1">
    <location>
        <position position="18"/>
    </location>
    <ligand>
        <name>Mg(2+)</name>
        <dbReference type="ChEBI" id="CHEBI:18420"/>
    </ligand>
</feature>
<evidence type="ECO:0000313" key="3">
    <source>
        <dbReference type="Proteomes" id="UP000011724"/>
    </source>
</evidence>
<dbReference type="EC" id="2.7.1.71" evidence="1"/>
<dbReference type="PANTHER" id="PTHR21087">
    <property type="entry name" value="SHIKIMATE KINASE"/>
    <property type="match status" value="1"/>
</dbReference>
<feature type="binding site" evidence="1">
    <location>
        <begin position="14"/>
        <end position="19"/>
    </location>
    <ligand>
        <name>ATP</name>
        <dbReference type="ChEBI" id="CHEBI:30616"/>
    </ligand>
</feature>
<dbReference type="InterPro" id="IPR000623">
    <property type="entry name" value="Shikimate_kinase/TSH1"/>
</dbReference>
<dbReference type="GO" id="GO:0008652">
    <property type="term" value="P:amino acid biosynthetic process"/>
    <property type="evidence" value="ECO:0007669"/>
    <property type="project" value="UniProtKB-KW"/>
</dbReference>
<comment type="cofactor">
    <cofactor evidence="1">
        <name>Mg(2+)</name>
        <dbReference type="ChEBI" id="CHEBI:18420"/>
    </cofactor>
    <text evidence="1">Binds 1 Mg(2+) ion per subunit.</text>
</comment>
<keyword evidence="1 2" id="KW-0808">Transferase</keyword>
<keyword evidence="1" id="KW-0057">Aromatic amino acid biosynthesis</keyword>
<dbReference type="HOGENOM" id="CLU_057607_4_3_7"/>
<dbReference type="GO" id="GO:0000287">
    <property type="term" value="F:magnesium ion binding"/>
    <property type="evidence" value="ECO:0007669"/>
    <property type="project" value="UniProtKB-UniRule"/>
</dbReference>
<dbReference type="InterPro" id="IPR027417">
    <property type="entry name" value="P-loop_NTPase"/>
</dbReference>
<dbReference type="NCBIfam" id="NF002988">
    <property type="entry name" value="PRK03731.1"/>
    <property type="match status" value="1"/>
</dbReference>
<proteinExistence type="inferred from homology"/>
<reference evidence="3" key="2">
    <citation type="journal article" date="2013" name="Stand. Genomic Sci.">
        <title>Complete genome sequence of Desulfocapsa sulfexigens, a marine deltaproteobacterium specialized in disproportionating inorganic sulfur compounds.</title>
        <authorList>
            <person name="Finster K.W."/>
            <person name="Kjeldsen K.U."/>
            <person name="Kube M."/>
            <person name="Reinhardt R."/>
            <person name="Mussmann M."/>
            <person name="Amann R."/>
            <person name="Schreiber L."/>
        </authorList>
    </citation>
    <scope>NUCLEOTIDE SEQUENCE [LARGE SCALE GENOMIC DNA]</scope>
    <source>
        <strain evidence="3">DSM 10523 / SB164P1</strain>
    </source>
</reference>
<keyword evidence="1" id="KW-0547">Nucleotide-binding</keyword>
<feature type="binding site" evidence="1">
    <location>
        <position position="122"/>
    </location>
    <ligand>
        <name>ATP</name>
        <dbReference type="ChEBI" id="CHEBI:30616"/>
    </ligand>
</feature>
<comment type="function">
    <text evidence="1">Catalyzes the specific phosphorylation of the 3-hydroxyl group of shikimic acid using ATP as a cosubstrate.</text>
</comment>
<dbReference type="Gene3D" id="3.40.50.300">
    <property type="entry name" value="P-loop containing nucleotide triphosphate hydrolases"/>
    <property type="match status" value="1"/>
</dbReference>
<comment type="subunit">
    <text evidence="1">Monomer.</text>
</comment>
<organism evidence="2 3">
    <name type="scientific">Pseudodesulfovibrio piezophilus (strain DSM 21447 / JCM 15486 / C1TLV30)</name>
    <name type="common">Desulfovibrio piezophilus</name>
    <dbReference type="NCBI Taxonomy" id="1322246"/>
    <lineage>
        <taxon>Bacteria</taxon>
        <taxon>Pseudomonadati</taxon>
        <taxon>Thermodesulfobacteriota</taxon>
        <taxon>Desulfovibrionia</taxon>
        <taxon>Desulfovibrionales</taxon>
        <taxon>Desulfovibrionaceae</taxon>
    </lineage>
</organism>
<keyword evidence="1 2" id="KW-0418">Kinase</keyword>
<dbReference type="BioCyc" id="DPIE1322246:BN4_RS04090-MONOMER"/>
<dbReference type="GO" id="GO:0009423">
    <property type="term" value="P:chorismate biosynthetic process"/>
    <property type="evidence" value="ECO:0007669"/>
    <property type="project" value="UniProtKB-UniRule"/>
</dbReference>
<sequence length="173" mass="18937">MELHMNIFLIGPRACGKTRIGRLLANSLGAEFVDTDHFFVDMVGMEIAPYVERYGWEGFREMETEALASVSTGGRRVIGCGGGIVLRESNRAILASGVAVYLKTAPEVLVHRLQRDPHEAQRPSLTGHSVVDEVASVLSERAALYEGCADIIAPEGEPDDIVKFIKREILLLS</sequence>
<reference evidence="2 3" key="1">
    <citation type="journal article" date="2013" name="PLoS ONE">
        <title>The first genomic and proteomic characterization of a deep-sea sulfate reducer: insights into the piezophilic lifestyle of Desulfovibrio piezophilus.</title>
        <authorList>
            <person name="Pradel N."/>
            <person name="Ji B."/>
            <person name="Gimenez G."/>
            <person name="Talla E."/>
            <person name="Lenoble P."/>
            <person name="Garel M."/>
            <person name="Tamburini C."/>
            <person name="Fourquet P."/>
            <person name="Lebrun R."/>
            <person name="Bertin P."/>
            <person name="Denis Y."/>
            <person name="Pophillat M."/>
            <person name="Barbe V."/>
            <person name="Ollivier B."/>
            <person name="Dolla A."/>
        </authorList>
    </citation>
    <scope>NUCLEOTIDE SEQUENCE [LARGE SCALE GENOMIC DNA]</scope>
    <source>
        <strain evidence="3">DSM 10523 / SB164P1</strain>
    </source>
</reference>
<dbReference type="PATRIC" id="fig|879567.3.peg.823"/>
<dbReference type="PANTHER" id="PTHR21087:SF21">
    <property type="entry name" value="SHIKIMATE KINASE 2"/>
    <property type="match status" value="1"/>
</dbReference>
<dbReference type="EMBL" id="FO203427">
    <property type="protein sequence ID" value="CCH48035.1"/>
    <property type="molecule type" value="Genomic_DNA"/>
</dbReference>
<dbReference type="Pfam" id="PF01202">
    <property type="entry name" value="SKI"/>
    <property type="match status" value="1"/>
</dbReference>
<keyword evidence="1" id="KW-0067">ATP-binding</keyword>
<dbReference type="PRINTS" id="PR01100">
    <property type="entry name" value="SHIKIMTKNASE"/>
</dbReference>
<dbReference type="InterPro" id="IPR031322">
    <property type="entry name" value="Shikimate/glucono_kinase"/>
</dbReference>
<dbReference type="UniPathway" id="UPA00053">
    <property type="reaction ID" value="UER00088"/>
</dbReference>
<dbReference type="OrthoDB" id="9800332at2"/>
<dbReference type="STRING" id="1322246.BN4_10798"/>